<dbReference type="EMBL" id="VIEB01000034">
    <property type="protein sequence ID" value="TQE11026.1"/>
    <property type="molecule type" value="Genomic_DNA"/>
</dbReference>
<organism evidence="1 2">
    <name type="scientific">Malus baccata</name>
    <name type="common">Siberian crab apple</name>
    <name type="synonym">Pyrus baccata</name>
    <dbReference type="NCBI Taxonomy" id="106549"/>
    <lineage>
        <taxon>Eukaryota</taxon>
        <taxon>Viridiplantae</taxon>
        <taxon>Streptophyta</taxon>
        <taxon>Embryophyta</taxon>
        <taxon>Tracheophyta</taxon>
        <taxon>Spermatophyta</taxon>
        <taxon>Magnoliopsida</taxon>
        <taxon>eudicotyledons</taxon>
        <taxon>Gunneridae</taxon>
        <taxon>Pentapetalae</taxon>
        <taxon>rosids</taxon>
        <taxon>fabids</taxon>
        <taxon>Rosales</taxon>
        <taxon>Rosaceae</taxon>
        <taxon>Amygdaloideae</taxon>
        <taxon>Maleae</taxon>
        <taxon>Malus</taxon>
    </lineage>
</organism>
<protein>
    <submittedName>
        <fullName evidence="1">Uncharacterized protein</fullName>
    </submittedName>
</protein>
<keyword evidence="2" id="KW-1185">Reference proteome</keyword>
<dbReference type="AlphaFoldDB" id="A0A540NJ14"/>
<reference evidence="1 2" key="1">
    <citation type="journal article" date="2019" name="G3 (Bethesda)">
        <title>Sequencing of a Wild Apple (Malus baccata) Genome Unravels the Differences Between Cultivated and Wild Apple Species Regarding Disease Resistance and Cold Tolerance.</title>
        <authorList>
            <person name="Chen X."/>
        </authorList>
    </citation>
    <scope>NUCLEOTIDE SEQUENCE [LARGE SCALE GENOMIC DNA]</scope>
    <source>
        <strain evidence="2">cv. Shandingzi</strain>
        <tissue evidence="1">Leaves</tissue>
    </source>
</reference>
<name>A0A540NJ14_MALBA</name>
<evidence type="ECO:0000313" key="1">
    <source>
        <dbReference type="EMBL" id="TQE11026.1"/>
    </source>
</evidence>
<dbReference type="Proteomes" id="UP000315295">
    <property type="component" value="Unassembled WGS sequence"/>
</dbReference>
<accession>A0A540NJ14</accession>
<gene>
    <name evidence="1" type="ORF">C1H46_003441</name>
</gene>
<proteinExistence type="predicted"/>
<evidence type="ECO:0000313" key="2">
    <source>
        <dbReference type="Proteomes" id="UP000315295"/>
    </source>
</evidence>
<comment type="caution">
    <text evidence="1">The sequence shown here is derived from an EMBL/GenBank/DDBJ whole genome shotgun (WGS) entry which is preliminary data.</text>
</comment>
<sequence length="331" mass="36252">MNLRGISQDTLLYLHRKVMVNRDDGQIEAESRDVEIEVSGEEFVWYAPNFPWGGLSHRLVDAGLLGSATRAEKKVPGVTCDGRRGNREAWTESMTMATVEDEHGRRDPGFTGSTAADAPQFILPVSTIATAADNGTETSCRGAADKVGESLQSAVSRSAVGVWGFLTRMLLSISGRVRLDPLQRHVSAGPVHPRYRHHVLLFLQLCQPEIRYLGAKIVAQENVLRLDVAVQNSLQALIAKVRDQSRHTQSNSVSEPPIEYWFPLIIEDLAAAFSVAGSTSPVASVNPYPPLEMSFAAFFFAVLTSPWIMQPPSNCFDPLCFCPNSSIVGNE</sequence>